<feature type="compositionally biased region" description="Low complexity" evidence="1">
    <location>
        <begin position="490"/>
        <end position="503"/>
    </location>
</feature>
<feature type="region of interest" description="Disordered" evidence="1">
    <location>
        <begin position="378"/>
        <end position="421"/>
    </location>
</feature>
<comment type="caution">
    <text evidence="2">The sequence shown here is derived from an EMBL/GenBank/DDBJ whole genome shotgun (WGS) entry which is preliminary data.</text>
</comment>
<feature type="compositionally biased region" description="Basic residues" evidence="1">
    <location>
        <begin position="200"/>
        <end position="212"/>
    </location>
</feature>
<feature type="compositionally biased region" description="Low complexity" evidence="1">
    <location>
        <begin position="277"/>
        <end position="288"/>
    </location>
</feature>
<evidence type="ECO:0000256" key="1">
    <source>
        <dbReference type="SAM" id="MobiDB-lite"/>
    </source>
</evidence>
<feature type="compositionally biased region" description="Pro residues" evidence="1">
    <location>
        <begin position="289"/>
        <end position="303"/>
    </location>
</feature>
<name>A0A8H6XW07_9AGAR</name>
<feature type="region of interest" description="Disordered" evidence="1">
    <location>
        <begin position="624"/>
        <end position="702"/>
    </location>
</feature>
<keyword evidence="3" id="KW-1185">Reference proteome</keyword>
<organism evidence="2 3">
    <name type="scientific">Mycena venus</name>
    <dbReference type="NCBI Taxonomy" id="2733690"/>
    <lineage>
        <taxon>Eukaryota</taxon>
        <taxon>Fungi</taxon>
        <taxon>Dikarya</taxon>
        <taxon>Basidiomycota</taxon>
        <taxon>Agaricomycotina</taxon>
        <taxon>Agaricomycetes</taxon>
        <taxon>Agaricomycetidae</taxon>
        <taxon>Agaricales</taxon>
        <taxon>Marasmiineae</taxon>
        <taxon>Mycenaceae</taxon>
        <taxon>Mycena</taxon>
    </lineage>
</organism>
<feature type="compositionally biased region" description="Low complexity" evidence="1">
    <location>
        <begin position="579"/>
        <end position="588"/>
    </location>
</feature>
<feature type="compositionally biased region" description="Low complexity" evidence="1">
    <location>
        <begin position="152"/>
        <end position="164"/>
    </location>
</feature>
<protein>
    <submittedName>
        <fullName evidence="2">Uncharacterized protein</fullName>
    </submittedName>
</protein>
<feature type="compositionally biased region" description="Low complexity" evidence="1">
    <location>
        <begin position="801"/>
        <end position="810"/>
    </location>
</feature>
<feature type="compositionally biased region" description="Polar residues" evidence="1">
    <location>
        <begin position="83"/>
        <end position="93"/>
    </location>
</feature>
<feature type="compositionally biased region" description="Low complexity" evidence="1">
    <location>
        <begin position="245"/>
        <end position="255"/>
    </location>
</feature>
<feature type="compositionally biased region" description="Low complexity" evidence="1">
    <location>
        <begin position="648"/>
        <end position="664"/>
    </location>
</feature>
<feature type="region of interest" description="Disordered" evidence="1">
    <location>
        <begin position="1"/>
        <end position="345"/>
    </location>
</feature>
<feature type="region of interest" description="Disordered" evidence="1">
    <location>
        <begin position="475"/>
        <end position="521"/>
    </location>
</feature>
<feature type="compositionally biased region" description="Basic residues" evidence="1">
    <location>
        <begin position="479"/>
        <end position="489"/>
    </location>
</feature>
<feature type="region of interest" description="Disordered" evidence="1">
    <location>
        <begin position="551"/>
        <end position="589"/>
    </location>
</feature>
<dbReference type="Proteomes" id="UP000620124">
    <property type="component" value="Unassembled WGS sequence"/>
</dbReference>
<feature type="region of interest" description="Disordered" evidence="1">
    <location>
        <begin position="801"/>
        <end position="822"/>
    </location>
</feature>
<feature type="region of interest" description="Disordered" evidence="1">
    <location>
        <begin position="859"/>
        <end position="881"/>
    </location>
</feature>
<reference evidence="2" key="1">
    <citation type="submission" date="2020-05" db="EMBL/GenBank/DDBJ databases">
        <title>Mycena genomes resolve the evolution of fungal bioluminescence.</title>
        <authorList>
            <person name="Tsai I.J."/>
        </authorList>
    </citation>
    <scope>NUCLEOTIDE SEQUENCE</scope>
    <source>
        <strain evidence="2">CCC161011</strain>
    </source>
</reference>
<feature type="compositionally biased region" description="Polar residues" evidence="1">
    <location>
        <begin position="218"/>
        <end position="233"/>
    </location>
</feature>
<dbReference type="EMBL" id="JACAZI010000012">
    <property type="protein sequence ID" value="KAF7347449.1"/>
    <property type="molecule type" value="Genomic_DNA"/>
</dbReference>
<feature type="compositionally biased region" description="Polar residues" evidence="1">
    <location>
        <begin position="811"/>
        <end position="822"/>
    </location>
</feature>
<feature type="compositionally biased region" description="Basic and acidic residues" evidence="1">
    <location>
        <begin position="185"/>
        <end position="199"/>
    </location>
</feature>
<evidence type="ECO:0000313" key="2">
    <source>
        <dbReference type="EMBL" id="KAF7347449.1"/>
    </source>
</evidence>
<feature type="compositionally biased region" description="Pro residues" evidence="1">
    <location>
        <begin position="411"/>
        <end position="420"/>
    </location>
</feature>
<dbReference type="AlphaFoldDB" id="A0A8H6XW07"/>
<evidence type="ECO:0000313" key="3">
    <source>
        <dbReference type="Proteomes" id="UP000620124"/>
    </source>
</evidence>
<dbReference type="OrthoDB" id="354769at2759"/>
<feature type="compositionally biased region" description="Low complexity" evidence="1">
    <location>
        <begin position="631"/>
        <end position="640"/>
    </location>
</feature>
<proteinExistence type="predicted"/>
<gene>
    <name evidence="2" type="ORF">MVEN_01500900</name>
</gene>
<feature type="compositionally biased region" description="Pro residues" evidence="1">
    <location>
        <begin position="319"/>
        <end position="328"/>
    </location>
</feature>
<sequence>MSVAAPEMRSISAGRVTAPGKKGPMQSLVISPNLDALLEHDERVRRAQQGGTWSSMDSPGYPSPTTQGLPPPPRRTREDLRSDTPQSADSNPYINPAPQWVEEPVPYSPPPRTSSMGVDVDSGRRPRTADSSLKGGPLGNGNRPRQSDDRSQSSSGTSSPGDSRFPPHLTKSPSLPRVGGLLKRSPRDKEKDENKDIHPVGHKRSRSKGKLVKPRDSGGSQTTPSSPQMSEITATPRIVRRQRSSRSISVSSAISTDRESFIDLFSPSNQDFPTDLTDAPFAAASPTPSSLPRPPKPPVPTTPKPDFSRRSVIAAAPRRPSPVGPPTLPVRAVPPDSMPPTTNFLNPTERAQLIKKSRKLAQVFGQTPGAAEFVPDARSSFLDVSPPGTTKSRQGHRPAASMNMIGQMPPTQRPIPPWPAPDKTIYMNAQGRRHSTPSTPISDEGQTVSIVSGELTDPDEGPHGLAALVHGLRRLERGRPRRRRARGSRPRIPASPSSPSLLSFETMTPEEQAEEERRKKRDKLAKLHRFLGSRVPTSLVLGSDYMEGAAPLPPPDVALDGTLLPDSDSRPKAWRRRSSSAAVMSSWSDDLDRLKEDLNDKEKASLVRRAQKMEKVFGVAPPQKLYSAQRGSSGSSSLSGTVNSNPYSSPRTEPASPATTPPATFGRNPNQAPYKRKQGSSGKEGRSRSGRPGTADSDQFLLPNAEPSAGSFVYTHYQHSLNSLHDILDRNDKESLAELHQYLNDTSADEPLVSPLEFGARPPLTKVERRRSLPARTSLASLASIASASSSLASLASIGSTTTGTIKSSSPASTPDGTTTEFQQRRRRAAKLTQFFGVDYRDLIEDVLESIEHGLDAERSRGDIESRGGGGPFAEAADAENAAVDRRARARTCTYTPTPYSHSTHPVARSIVCRSLCPAPSAYISFSSFYMHMSIPHDHLSSHLISSHLASYKRTTRPVSSHYLWTDSVGGGRTNERTGEGRGRRVQCIVQNSKVNMAHGGRVRN</sequence>
<accession>A0A8H6XW07</accession>